<evidence type="ECO:0000256" key="2">
    <source>
        <dbReference type="ARBA" id="ARBA00023015"/>
    </source>
</evidence>
<dbReference type="Proteomes" id="UP000792457">
    <property type="component" value="Unassembled WGS sequence"/>
</dbReference>
<dbReference type="SMART" id="SM00353">
    <property type="entry name" value="HLH"/>
    <property type="match status" value="1"/>
</dbReference>
<dbReference type="GO" id="GO:0000981">
    <property type="term" value="F:DNA-binding transcription factor activity, RNA polymerase II-specific"/>
    <property type="evidence" value="ECO:0007669"/>
    <property type="project" value="TreeGrafter"/>
</dbReference>
<keyword evidence="3" id="KW-0238">DNA-binding</keyword>
<sequence>MSLVGSYGTQHPLHMSHHHILMGTGAHDPQYPSYYTPGTHYPPQVEASFLSPSPASSAASSPPSTDDPSAFYSSGAWCTPYCDTPSAPSASPEGGYQDYTTSQHHLGTTFPQHPPLQNYRPQQQQPPQSGEATPQPFVRVVKRRNTANKKERRRTQSINTAFADLRDCIPNVPSDTKLSKIKTLRLATSYIAYLMGVLASEDPASDVGFKADIMQGKKVPGVGAVSDEGSSETAEQGALTDVARMAHIPPSRGDEFVVLVGFSFPKCSGLVGGSRVGVSPDIAGIKLLTLRKEGQRTNWMASARMGTRVEAVVMPHMSLPNRRSARYQDSSRERGSAEDLSHHRPTVRCLKR</sequence>
<dbReference type="FunFam" id="4.10.280.10:FF:000010">
    <property type="entry name" value="Scleraxis bHLH transcription factor"/>
    <property type="match status" value="1"/>
</dbReference>
<feature type="compositionally biased region" description="Basic and acidic residues" evidence="6">
    <location>
        <begin position="329"/>
        <end position="342"/>
    </location>
</feature>
<dbReference type="GO" id="GO:0046983">
    <property type="term" value="F:protein dimerization activity"/>
    <property type="evidence" value="ECO:0007669"/>
    <property type="project" value="InterPro"/>
</dbReference>
<keyword evidence="5" id="KW-0539">Nucleus</keyword>
<dbReference type="Gene3D" id="4.10.280.10">
    <property type="entry name" value="Helix-loop-helix DNA-binding domain"/>
    <property type="match status" value="1"/>
</dbReference>
<feature type="compositionally biased region" description="Low complexity" evidence="6">
    <location>
        <begin position="47"/>
        <end position="69"/>
    </location>
</feature>
<gene>
    <name evidence="8" type="ORF">J437_LFUL002274</name>
</gene>
<dbReference type="CDD" id="cd11466">
    <property type="entry name" value="bHLH_TS_HAND"/>
    <property type="match status" value="1"/>
</dbReference>
<dbReference type="PANTHER" id="PTHR23349:SF68">
    <property type="entry name" value="FI14601P"/>
    <property type="match status" value="1"/>
</dbReference>
<evidence type="ECO:0000256" key="6">
    <source>
        <dbReference type="SAM" id="MobiDB-lite"/>
    </source>
</evidence>
<reference evidence="8" key="2">
    <citation type="submission" date="2017-10" db="EMBL/GenBank/DDBJ databases">
        <title>Ladona fulva Genome sequencing and assembly.</title>
        <authorList>
            <person name="Murali S."/>
            <person name="Richards S."/>
            <person name="Bandaranaike D."/>
            <person name="Bellair M."/>
            <person name="Blankenburg K."/>
            <person name="Chao H."/>
            <person name="Dinh H."/>
            <person name="Doddapaneni H."/>
            <person name="Dugan-Rocha S."/>
            <person name="Elkadiri S."/>
            <person name="Gnanaolivu R."/>
            <person name="Hernandez B."/>
            <person name="Skinner E."/>
            <person name="Javaid M."/>
            <person name="Lee S."/>
            <person name="Li M."/>
            <person name="Ming W."/>
            <person name="Munidasa M."/>
            <person name="Muniz J."/>
            <person name="Nguyen L."/>
            <person name="Hughes D."/>
            <person name="Osuji N."/>
            <person name="Pu L.-L."/>
            <person name="Puazo M."/>
            <person name="Qu C."/>
            <person name="Quiroz J."/>
            <person name="Raj R."/>
            <person name="Weissenberger G."/>
            <person name="Xin Y."/>
            <person name="Zou X."/>
            <person name="Han Y."/>
            <person name="Worley K."/>
            <person name="Muzny D."/>
            <person name="Gibbs R."/>
        </authorList>
    </citation>
    <scope>NUCLEOTIDE SEQUENCE</scope>
    <source>
        <strain evidence="8">Sampled in the wild</strain>
    </source>
</reference>
<dbReference type="AlphaFoldDB" id="A0A8K0NX12"/>
<keyword evidence="4" id="KW-0804">Transcription</keyword>
<proteinExistence type="predicted"/>
<feature type="region of interest" description="Disordered" evidence="6">
    <location>
        <begin position="45"/>
        <end position="69"/>
    </location>
</feature>
<protein>
    <recommendedName>
        <fullName evidence="7">BHLH domain-containing protein</fullName>
    </recommendedName>
</protein>
<dbReference type="OrthoDB" id="10055449at2759"/>
<feature type="region of interest" description="Disordered" evidence="6">
    <location>
        <begin position="87"/>
        <end position="137"/>
    </location>
</feature>
<reference evidence="8" key="1">
    <citation type="submission" date="2013-04" db="EMBL/GenBank/DDBJ databases">
        <authorList>
            <person name="Qu J."/>
            <person name="Murali S.C."/>
            <person name="Bandaranaike D."/>
            <person name="Bellair M."/>
            <person name="Blankenburg K."/>
            <person name="Chao H."/>
            <person name="Dinh H."/>
            <person name="Doddapaneni H."/>
            <person name="Downs B."/>
            <person name="Dugan-Rocha S."/>
            <person name="Elkadiri S."/>
            <person name="Gnanaolivu R.D."/>
            <person name="Hernandez B."/>
            <person name="Javaid M."/>
            <person name="Jayaseelan J.C."/>
            <person name="Lee S."/>
            <person name="Li M."/>
            <person name="Ming W."/>
            <person name="Munidasa M."/>
            <person name="Muniz J."/>
            <person name="Nguyen L."/>
            <person name="Ongeri F."/>
            <person name="Osuji N."/>
            <person name="Pu L.-L."/>
            <person name="Puazo M."/>
            <person name="Qu C."/>
            <person name="Quiroz J."/>
            <person name="Raj R."/>
            <person name="Weissenberger G."/>
            <person name="Xin Y."/>
            <person name="Zou X."/>
            <person name="Han Y."/>
            <person name="Richards S."/>
            <person name="Worley K."/>
            <person name="Muzny D."/>
            <person name="Gibbs R."/>
        </authorList>
    </citation>
    <scope>NUCLEOTIDE SEQUENCE</scope>
    <source>
        <strain evidence="8">Sampled in the wild</strain>
    </source>
</reference>
<dbReference type="SUPFAM" id="SSF47459">
    <property type="entry name" value="HLH, helix-loop-helix DNA-binding domain"/>
    <property type="match status" value="1"/>
</dbReference>
<dbReference type="PROSITE" id="PS50888">
    <property type="entry name" value="BHLH"/>
    <property type="match status" value="1"/>
</dbReference>
<evidence type="ECO:0000256" key="3">
    <source>
        <dbReference type="ARBA" id="ARBA00023125"/>
    </source>
</evidence>
<feature type="compositionally biased region" description="Low complexity" evidence="6">
    <location>
        <begin position="115"/>
        <end position="128"/>
    </location>
</feature>
<evidence type="ECO:0000259" key="7">
    <source>
        <dbReference type="PROSITE" id="PS50888"/>
    </source>
</evidence>
<dbReference type="InterPro" id="IPR011598">
    <property type="entry name" value="bHLH_dom"/>
</dbReference>
<dbReference type="GO" id="GO:0000977">
    <property type="term" value="F:RNA polymerase II transcription regulatory region sequence-specific DNA binding"/>
    <property type="evidence" value="ECO:0007669"/>
    <property type="project" value="TreeGrafter"/>
</dbReference>
<dbReference type="EMBL" id="KZ308212">
    <property type="protein sequence ID" value="KAG8224827.1"/>
    <property type="molecule type" value="Genomic_DNA"/>
</dbReference>
<feature type="compositionally biased region" description="Basic residues" evidence="6">
    <location>
        <begin position="343"/>
        <end position="352"/>
    </location>
</feature>
<comment type="caution">
    <text evidence="8">The sequence shown here is derived from an EMBL/GenBank/DDBJ whole genome shotgun (WGS) entry which is preliminary data.</text>
</comment>
<evidence type="ECO:0000256" key="1">
    <source>
        <dbReference type="ARBA" id="ARBA00004123"/>
    </source>
</evidence>
<evidence type="ECO:0000313" key="8">
    <source>
        <dbReference type="EMBL" id="KAG8224827.1"/>
    </source>
</evidence>
<keyword evidence="9" id="KW-1185">Reference proteome</keyword>
<dbReference type="PANTHER" id="PTHR23349">
    <property type="entry name" value="BASIC HELIX-LOOP-HELIX TRANSCRIPTION FACTOR, TWIST"/>
    <property type="match status" value="1"/>
</dbReference>
<dbReference type="GO" id="GO:0005634">
    <property type="term" value="C:nucleus"/>
    <property type="evidence" value="ECO:0007669"/>
    <property type="project" value="UniProtKB-SubCell"/>
</dbReference>
<accession>A0A8K0NX12</accession>
<dbReference type="InterPro" id="IPR036638">
    <property type="entry name" value="HLH_DNA-bd_sf"/>
</dbReference>
<feature type="compositionally biased region" description="Polar residues" evidence="6">
    <location>
        <begin position="98"/>
        <end position="111"/>
    </location>
</feature>
<name>A0A8K0NX12_LADFU</name>
<organism evidence="8 9">
    <name type="scientific">Ladona fulva</name>
    <name type="common">Scarce chaser dragonfly</name>
    <name type="synonym">Libellula fulva</name>
    <dbReference type="NCBI Taxonomy" id="123851"/>
    <lineage>
        <taxon>Eukaryota</taxon>
        <taxon>Metazoa</taxon>
        <taxon>Ecdysozoa</taxon>
        <taxon>Arthropoda</taxon>
        <taxon>Hexapoda</taxon>
        <taxon>Insecta</taxon>
        <taxon>Pterygota</taxon>
        <taxon>Palaeoptera</taxon>
        <taxon>Odonata</taxon>
        <taxon>Epiprocta</taxon>
        <taxon>Anisoptera</taxon>
        <taxon>Libelluloidea</taxon>
        <taxon>Libellulidae</taxon>
        <taxon>Ladona</taxon>
    </lineage>
</organism>
<comment type="subcellular location">
    <subcellularLocation>
        <location evidence="1">Nucleus</location>
    </subcellularLocation>
</comment>
<evidence type="ECO:0000313" key="9">
    <source>
        <dbReference type="Proteomes" id="UP000792457"/>
    </source>
</evidence>
<evidence type="ECO:0000256" key="4">
    <source>
        <dbReference type="ARBA" id="ARBA00023163"/>
    </source>
</evidence>
<evidence type="ECO:0000256" key="5">
    <source>
        <dbReference type="ARBA" id="ARBA00023242"/>
    </source>
</evidence>
<keyword evidence="2" id="KW-0805">Transcription regulation</keyword>
<dbReference type="Pfam" id="PF00010">
    <property type="entry name" value="HLH"/>
    <property type="match status" value="1"/>
</dbReference>
<dbReference type="InterPro" id="IPR050283">
    <property type="entry name" value="E-box_TF_Regulators"/>
</dbReference>
<feature type="region of interest" description="Disordered" evidence="6">
    <location>
        <begin position="320"/>
        <end position="352"/>
    </location>
</feature>
<feature type="domain" description="BHLH" evidence="7">
    <location>
        <begin position="142"/>
        <end position="194"/>
    </location>
</feature>
<dbReference type="GO" id="GO:0032502">
    <property type="term" value="P:developmental process"/>
    <property type="evidence" value="ECO:0007669"/>
    <property type="project" value="TreeGrafter"/>
</dbReference>